<dbReference type="CDD" id="cd06261">
    <property type="entry name" value="TM_PBP2"/>
    <property type="match status" value="1"/>
</dbReference>
<dbReference type="EMBL" id="UOEK01000426">
    <property type="protein sequence ID" value="VAW07888.1"/>
    <property type="molecule type" value="Genomic_DNA"/>
</dbReference>
<feature type="domain" description="ABC transmembrane type-1" evidence="8">
    <location>
        <begin position="81"/>
        <end position="264"/>
    </location>
</feature>
<dbReference type="SUPFAM" id="SSF161098">
    <property type="entry name" value="MetI-like"/>
    <property type="match status" value="1"/>
</dbReference>
<dbReference type="Gene3D" id="1.10.3720.10">
    <property type="entry name" value="MetI-like"/>
    <property type="match status" value="1"/>
</dbReference>
<evidence type="ECO:0000256" key="3">
    <source>
        <dbReference type="ARBA" id="ARBA00022475"/>
    </source>
</evidence>
<evidence type="ECO:0000256" key="6">
    <source>
        <dbReference type="ARBA" id="ARBA00023136"/>
    </source>
</evidence>
<evidence type="ECO:0000256" key="2">
    <source>
        <dbReference type="ARBA" id="ARBA00022448"/>
    </source>
</evidence>
<comment type="subcellular location">
    <subcellularLocation>
        <location evidence="1">Cell membrane</location>
        <topology evidence="1">Multi-pass membrane protein</topology>
    </subcellularLocation>
</comment>
<feature type="transmembrane region" description="Helical" evidence="7">
    <location>
        <begin position="215"/>
        <end position="234"/>
    </location>
</feature>
<dbReference type="NCBIfam" id="TIGR01097">
    <property type="entry name" value="PhnE"/>
    <property type="match status" value="1"/>
</dbReference>
<dbReference type="InterPro" id="IPR035906">
    <property type="entry name" value="MetI-like_sf"/>
</dbReference>
<evidence type="ECO:0000256" key="4">
    <source>
        <dbReference type="ARBA" id="ARBA00022692"/>
    </source>
</evidence>
<feature type="transmembrane region" description="Helical" evidence="7">
    <location>
        <begin position="26"/>
        <end position="45"/>
    </location>
</feature>
<name>A0A3B0SQV3_9ZZZZ</name>
<organism evidence="9">
    <name type="scientific">hydrothermal vent metagenome</name>
    <dbReference type="NCBI Taxonomy" id="652676"/>
    <lineage>
        <taxon>unclassified sequences</taxon>
        <taxon>metagenomes</taxon>
        <taxon>ecological metagenomes</taxon>
    </lineage>
</organism>
<keyword evidence="3" id="KW-1003">Cell membrane</keyword>
<dbReference type="GO" id="GO:0015416">
    <property type="term" value="F:ABC-type phosphonate transporter activity"/>
    <property type="evidence" value="ECO:0007669"/>
    <property type="project" value="InterPro"/>
</dbReference>
<accession>A0A3B0SQV3</accession>
<evidence type="ECO:0000256" key="5">
    <source>
        <dbReference type="ARBA" id="ARBA00022989"/>
    </source>
</evidence>
<evidence type="ECO:0000259" key="8">
    <source>
        <dbReference type="PROSITE" id="PS50928"/>
    </source>
</evidence>
<gene>
    <name evidence="9" type="ORF">MNBD_ACTINO02-363</name>
</gene>
<protein>
    <submittedName>
        <fullName evidence="9">Phosphonate ABC transporter permease protein phnE1 (TC 3.A.1.9.1)</fullName>
    </submittedName>
</protein>
<dbReference type="PANTHER" id="PTHR30043">
    <property type="entry name" value="PHOSPHONATES TRANSPORT SYSTEM PERMEASE PROTEIN"/>
    <property type="match status" value="1"/>
</dbReference>
<keyword evidence="6 7" id="KW-0472">Membrane</keyword>
<keyword evidence="2" id="KW-0813">Transport</keyword>
<feature type="transmembrane region" description="Helical" evidence="7">
    <location>
        <begin position="246"/>
        <end position="267"/>
    </location>
</feature>
<dbReference type="PROSITE" id="PS50928">
    <property type="entry name" value="ABC_TM1"/>
    <property type="match status" value="1"/>
</dbReference>
<keyword evidence="5 7" id="KW-1133">Transmembrane helix</keyword>
<evidence type="ECO:0000256" key="1">
    <source>
        <dbReference type="ARBA" id="ARBA00004651"/>
    </source>
</evidence>
<dbReference type="Pfam" id="PF00528">
    <property type="entry name" value="BPD_transp_1"/>
    <property type="match status" value="1"/>
</dbReference>
<dbReference type="InterPro" id="IPR005769">
    <property type="entry name" value="PhnE/PtxC"/>
</dbReference>
<evidence type="ECO:0000313" key="9">
    <source>
        <dbReference type="EMBL" id="VAW07888.1"/>
    </source>
</evidence>
<feature type="transmembrane region" description="Helical" evidence="7">
    <location>
        <begin position="132"/>
        <end position="155"/>
    </location>
</feature>
<keyword evidence="4 7" id="KW-0812">Transmembrane</keyword>
<evidence type="ECO:0000256" key="7">
    <source>
        <dbReference type="SAM" id="Phobius"/>
    </source>
</evidence>
<sequence length="302" mass="32173">MTVPDLAPDAVGDTERPIEPDWPKRLRWILMLVIGLPFVWGILGLELSWGAIGRAPGQIWGLLGGLFPPDWSEIAESFNKLLESIYVAWIASIIGAFFSFPLGFMAATNMAPNWMTGPVRALLSGIRAFPELVLAIVLIPAFGLGPFTGVLAIGIHSIGTLGKLTSEVIEGVDPGPIEAIKATGGTRFQAMRFGVVPQAMPNILAYWLYRFEINIRASAVLGMIGAGGIGAEIVGRLRFRDDWPKAGAALILTIVVVLIIDAISAGIRRRIIAGHPGTGPVSRTLGTIVGDITPPVAEIQEA</sequence>
<dbReference type="InterPro" id="IPR000515">
    <property type="entry name" value="MetI-like"/>
</dbReference>
<dbReference type="GO" id="GO:0005886">
    <property type="term" value="C:plasma membrane"/>
    <property type="evidence" value="ECO:0007669"/>
    <property type="project" value="UniProtKB-SubCell"/>
</dbReference>
<dbReference type="PANTHER" id="PTHR30043:SF1">
    <property type="entry name" value="ABC TRANSPORT SYSTEM PERMEASE PROTEIN P69"/>
    <property type="match status" value="1"/>
</dbReference>
<feature type="transmembrane region" description="Helical" evidence="7">
    <location>
        <begin position="86"/>
        <end position="112"/>
    </location>
</feature>
<dbReference type="AlphaFoldDB" id="A0A3B0SQV3"/>
<proteinExistence type="predicted"/>
<reference evidence="9" key="1">
    <citation type="submission" date="2018-06" db="EMBL/GenBank/DDBJ databases">
        <authorList>
            <person name="Zhirakovskaya E."/>
        </authorList>
    </citation>
    <scope>NUCLEOTIDE SEQUENCE</scope>
</reference>